<dbReference type="Proteomes" id="UP001344906">
    <property type="component" value="Unassembled WGS sequence"/>
</dbReference>
<keyword evidence="1 2" id="KW-0238">DNA-binding</keyword>
<dbReference type="EMBL" id="BSRI01000001">
    <property type="protein sequence ID" value="GLV54440.1"/>
    <property type="molecule type" value="Genomic_DNA"/>
</dbReference>
<reference evidence="4 5" key="1">
    <citation type="submission" date="2023-02" db="EMBL/GenBank/DDBJ databases">
        <title>Dictyobacter halimunensis sp. nov., a new member of the class Ktedonobacteria from forest soil in a geothermal area.</title>
        <authorList>
            <person name="Rachmania M.K."/>
            <person name="Ningsih F."/>
            <person name="Sakai Y."/>
            <person name="Yabe S."/>
            <person name="Yokota A."/>
            <person name="Sjamsuridzal W."/>
        </authorList>
    </citation>
    <scope>NUCLEOTIDE SEQUENCE [LARGE SCALE GENOMIC DNA]</scope>
    <source>
        <strain evidence="4 5">S3.2.2.5</strain>
    </source>
</reference>
<dbReference type="SUPFAM" id="SSF56349">
    <property type="entry name" value="DNA breaking-rejoining enzymes"/>
    <property type="match status" value="1"/>
</dbReference>
<sequence length="132" mass="15379">MKQLIRESEQGTLITERNQKLGDYLDYWLKMRRDSLAIKTTTYVSYSSYMHRNVIPVLGNISLQQLTGTHIQKLYTLLRSNGTSPNTIHLIHTILSAALRDAVKWHRIALNPCKHLTAPRTKRTEMKYITRQ</sequence>
<proteinExistence type="predicted"/>
<protein>
    <recommendedName>
        <fullName evidence="3">Core-binding (CB) domain-containing protein</fullName>
    </recommendedName>
</protein>
<dbReference type="Gene3D" id="1.10.150.130">
    <property type="match status" value="1"/>
</dbReference>
<evidence type="ECO:0000259" key="3">
    <source>
        <dbReference type="PROSITE" id="PS51900"/>
    </source>
</evidence>
<dbReference type="InterPro" id="IPR011010">
    <property type="entry name" value="DNA_brk_join_enz"/>
</dbReference>
<organism evidence="4 5">
    <name type="scientific">Dictyobacter halimunensis</name>
    <dbReference type="NCBI Taxonomy" id="3026934"/>
    <lineage>
        <taxon>Bacteria</taxon>
        <taxon>Bacillati</taxon>
        <taxon>Chloroflexota</taxon>
        <taxon>Ktedonobacteria</taxon>
        <taxon>Ktedonobacterales</taxon>
        <taxon>Dictyobacteraceae</taxon>
        <taxon>Dictyobacter</taxon>
    </lineage>
</organism>
<evidence type="ECO:0000256" key="1">
    <source>
        <dbReference type="ARBA" id="ARBA00023125"/>
    </source>
</evidence>
<gene>
    <name evidence="4" type="ORF">KDH_12870</name>
</gene>
<comment type="caution">
    <text evidence="4">The sequence shown here is derived from an EMBL/GenBank/DDBJ whole genome shotgun (WGS) entry which is preliminary data.</text>
</comment>
<accession>A0ABQ6FLG6</accession>
<name>A0ABQ6FLG6_9CHLR</name>
<keyword evidence="5" id="KW-1185">Reference proteome</keyword>
<dbReference type="PROSITE" id="PS51900">
    <property type="entry name" value="CB"/>
    <property type="match status" value="1"/>
</dbReference>
<feature type="domain" description="Core-binding (CB)" evidence="3">
    <location>
        <begin position="19"/>
        <end position="103"/>
    </location>
</feature>
<evidence type="ECO:0000313" key="4">
    <source>
        <dbReference type="EMBL" id="GLV54440.1"/>
    </source>
</evidence>
<evidence type="ECO:0000256" key="2">
    <source>
        <dbReference type="PROSITE-ProRule" id="PRU01248"/>
    </source>
</evidence>
<evidence type="ECO:0000313" key="5">
    <source>
        <dbReference type="Proteomes" id="UP001344906"/>
    </source>
</evidence>
<dbReference type="InterPro" id="IPR010998">
    <property type="entry name" value="Integrase_recombinase_N"/>
</dbReference>
<dbReference type="InterPro" id="IPR004107">
    <property type="entry name" value="Integrase_SAM-like_N"/>
</dbReference>
<dbReference type="Pfam" id="PF14659">
    <property type="entry name" value="Phage_int_SAM_3"/>
    <property type="match status" value="1"/>
</dbReference>
<dbReference type="InterPro" id="IPR044068">
    <property type="entry name" value="CB"/>
</dbReference>